<name>A0A6M8HPX2_9PROT</name>
<dbReference type="AlphaFoldDB" id="A0A6M8HPX2"/>
<proteinExistence type="predicted"/>
<evidence type="ECO:0000313" key="3">
    <source>
        <dbReference type="EMBL" id="QKE90340.1"/>
    </source>
</evidence>
<dbReference type="InterPro" id="IPR009560">
    <property type="entry name" value="DUF1176"/>
</dbReference>
<keyword evidence="2" id="KW-0732">Signal</keyword>
<evidence type="ECO:0000256" key="1">
    <source>
        <dbReference type="SAM" id="MobiDB-lite"/>
    </source>
</evidence>
<keyword evidence="4" id="KW-1185">Reference proteome</keyword>
<organism evidence="3 4">
    <name type="scientific">Lichenicola cladoniae</name>
    <dbReference type="NCBI Taxonomy" id="1484109"/>
    <lineage>
        <taxon>Bacteria</taxon>
        <taxon>Pseudomonadati</taxon>
        <taxon>Pseudomonadota</taxon>
        <taxon>Alphaproteobacteria</taxon>
        <taxon>Acetobacterales</taxon>
        <taxon>Acetobacteraceae</taxon>
        <taxon>Lichenicola</taxon>
    </lineage>
</organism>
<dbReference type="Proteomes" id="UP000500767">
    <property type="component" value="Chromosome"/>
</dbReference>
<evidence type="ECO:0000256" key="2">
    <source>
        <dbReference type="SAM" id="SignalP"/>
    </source>
</evidence>
<evidence type="ECO:0000313" key="4">
    <source>
        <dbReference type="Proteomes" id="UP000500767"/>
    </source>
</evidence>
<accession>A0A6M8HPX2</accession>
<protein>
    <submittedName>
        <fullName evidence="3">DUF1176 domain-containing protein</fullName>
    </submittedName>
</protein>
<dbReference type="EMBL" id="CP053708">
    <property type="protein sequence ID" value="QKE90340.1"/>
    <property type="molecule type" value="Genomic_DNA"/>
</dbReference>
<sequence>MHRTVSAASVLCGAVLLASAGHAAPPPPPRSEPASQAFGDWLATCDNQLDCVLDGFGADDTAATLILSHPRGAPITTIMLLQPDPPSNPASVRLQPGRRGPSVTMPMQASVGAGPLRGALGPAATASLVSMLRAGGRLSLVGQHVGGAHADGKLGSLGTIRLAGAGTALDWIETRQHRQPEPLPVVQSPPAGILRPADPHRVPLMVSTLPVVRACGHQDADDPSRAPAAWSLTATVALWQVPCGSGNFDSSSLFVLTDAGHRAAPAAFWSPPQVGPGQPGQLINAQVGRDGMEIVATEPRRGLGDCGDQRVYHWDGVRYRLTLARLMIACHGLAPEHWPVVYRSRSIPAGPGPASR</sequence>
<feature type="chain" id="PRO_5027026206" evidence="2">
    <location>
        <begin position="24"/>
        <end position="356"/>
    </location>
</feature>
<feature type="region of interest" description="Disordered" evidence="1">
    <location>
        <begin position="82"/>
        <end position="101"/>
    </location>
</feature>
<dbReference type="RefSeq" id="WP_171833978.1">
    <property type="nucleotide sequence ID" value="NZ_CP053708.1"/>
</dbReference>
<dbReference type="KEGG" id="lck:HN018_10095"/>
<dbReference type="Pfam" id="PF06674">
    <property type="entry name" value="DUF1176"/>
    <property type="match status" value="1"/>
</dbReference>
<reference evidence="3 4" key="1">
    <citation type="journal article" date="2014" name="World J. Microbiol. Biotechnol.">
        <title>Biodiversity and physiological characteristics of Antarctic and Arctic lichens-associated bacteria.</title>
        <authorList>
            <person name="Lee Y.M."/>
            <person name="Kim E.H."/>
            <person name="Lee H.K."/>
            <person name="Hong S.G."/>
        </authorList>
    </citation>
    <scope>NUCLEOTIDE SEQUENCE [LARGE SCALE GENOMIC DNA]</scope>
    <source>
        <strain evidence="3 4">PAMC 26569</strain>
    </source>
</reference>
<feature type="signal peptide" evidence="2">
    <location>
        <begin position="1"/>
        <end position="23"/>
    </location>
</feature>
<gene>
    <name evidence="3" type="ORF">HN018_10095</name>
</gene>